<proteinExistence type="predicted"/>
<dbReference type="AlphaFoldDB" id="A0A9X0AKP4"/>
<evidence type="ECO:0000313" key="2">
    <source>
        <dbReference type="Proteomes" id="UP001152300"/>
    </source>
</evidence>
<gene>
    <name evidence="1" type="ORF">OCU04_007978</name>
</gene>
<protein>
    <submittedName>
        <fullName evidence="1">Uncharacterized protein</fullName>
    </submittedName>
</protein>
<keyword evidence="2" id="KW-1185">Reference proteome</keyword>
<reference evidence="1" key="1">
    <citation type="submission" date="2022-11" db="EMBL/GenBank/DDBJ databases">
        <title>Genome Resource of Sclerotinia nivalis Strain SnTB1, a Plant Pathogen Isolated from American Ginseng.</title>
        <authorList>
            <person name="Fan S."/>
        </authorList>
    </citation>
    <scope>NUCLEOTIDE SEQUENCE</scope>
    <source>
        <strain evidence="1">SnTB1</strain>
    </source>
</reference>
<dbReference type="Proteomes" id="UP001152300">
    <property type="component" value="Unassembled WGS sequence"/>
</dbReference>
<name>A0A9X0AKP4_9HELO</name>
<accession>A0A9X0AKP4</accession>
<sequence>MLKQIKNQNLDKLKDLMNKFNQEYTIDIDNNINDIQDDESNMIDTVDTYQQSTSTNVNVSKGNIITAFVRKSNDEKKQETELNENDCSNGSIFILSSNKR</sequence>
<comment type="caution">
    <text evidence="1">The sequence shown here is derived from an EMBL/GenBank/DDBJ whole genome shotgun (WGS) entry which is preliminary data.</text>
</comment>
<evidence type="ECO:0000313" key="1">
    <source>
        <dbReference type="EMBL" id="KAJ8062713.1"/>
    </source>
</evidence>
<organism evidence="1 2">
    <name type="scientific">Sclerotinia nivalis</name>
    <dbReference type="NCBI Taxonomy" id="352851"/>
    <lineage>
        <taxon>Eukaryota</taxon>
        <taxon>Fungi</taxon>
        <taxon>Dikarya</taxon>
        <taxon>Ascomycota</taxon>
        <taxon>Pezizomycotina</taxon>
        <taxon>Leotiomycetes</taxon>
        <taxon>Helotiales</taxon>
        <taxon>Sclerotiniaceae</taxon>
        <taxon>Sclerotinia</taxon>
    </lineage>
</organism>
<dbReference type="EMBL" id="JAPEIS010000009">
    <property type="protein sequence ID" value="KAJ8062713.1"/>
    <property type="molecule type" value="Genomic_DNA"/>
</dbReference>